<name>A0ABP9G6K7_9MICC</name>
<feature type="compositionally biased region" description="Low complexity" evidence="1">
    <location>
        <begin position="175"/>
        <end position="202"/>
    </location>
</feature>
<evidence type="ECO:0000313" key="2">
    <source>
        <dbReference type="EMBL" id="GAA4924004.1"/>
    </source>
</evidence>
<proteinExistence type="predicted"/>
<gene>
    <name evidence="2" type="ORF">GCM10025790_21490</name>
</gene>
<keyword evidence="3" id="KW-1185">Reference proteome</keyword>
<dbReference type="InterPro" id="IPR012340">
    <property type="entry name" value="NA-bd_OB-fold"/>
</dbReference>
<comment type="caution">
    <text evidence="2">The sequence shown here is derived from an EMBL/GenBank/DDBJ whole genome shotgun (WGS) entry which is preliminary data.</text>
</comment>
<dbReference type="Gene3D" id="2.40.50.140">
    <property type="entry name" value="Nucleic acid-binding proteins"/>
    <property type="match status" value="1"/>
</dbReference>
<dbReference type="EMBL" id="BAABLW010000007">
    <property type="protein sequence ID" value="GAA4924004.1"/>
    <property type="molecule type" value="Genomic_DNA"/>
</dbReference>
<organism evidence="2 3">
    <name type="scientific">Nesterenkonia rhizosphaerae</name>
    <dbReference type="NCBI Taxonomy" id="1348272"/>
    <lineage>
        <taxon>Bacteria</taxon>
        <taxon>Bacillati</taxon>
        <taxon>Actinomycetota</taxon>
        <taxon>Actinomycetes</taxon>
        <taxon>Micrococcales</taxon>
        <taxon>Micrococcaceae</taxon>
        <taxon>Nesterenkonia</taxon>
    </lineage>
</organism>
<accession>A0ABP9G6K7</accession>
<reference evidence="3" key="1">
    <citation type="journal article" date="2019" name="Int. J. Syst. Evol. Microbiol.">
        <title>The Global Catalogue of Microorganisms (GCM) 10K type strain sequencing project: providing services to taxonomists for standard genome sequencing and annotation.</title>
        <authorList>
            <consortium name="The Broad Institute Genomics Platform"/>
            <consortium name="The Broad Institute Genome Sequencing Center for Infectious Disease"/>
            <person name="Wu L."/>
            <person name="Ma J."/>
        </authorList>
    </citation>
    <scope>NUCLEOTIDE SEQUENCE [LARGE SCALE GENOMIC DNA]</scope>
    <source>
        <strain evidence="3">JCM 19129</strain>
    </source>
</reference>
<protein>
    <recommendedName>
        <fullName evidence="4">Single-stranded DNA-binding protein</fullName>
    </recommendedName>
</protein>
<dbReference type="Proteomes" id="UP001500368">
    <property type="component" value="Unassembled WGS sequence"/>
</dbReference>
<evidence type="ECO:0000313" key="3">
    <source>
        <dbReference type="Proteomes" id="UP001500368"/>
    </source>
</evidence>
<dbReference type="RefSeq" id="WP_345478007.1">
    <property type="nucleotide sequence ID" value="NZ_BAABLW010000007.1"/>
</dbReference>
<feature type="compositionally biased region" description="Acidic residues" evidence="1">
    <location>
        <begin position="148"/>
        <end position="166"/>
    </location>
</feature>
<feature type="region of interest" description="Disordered" evidence="1">
    <location>
        <begin position="125"/>
        <end position="212"/>
    </location>
</feature>
<evidence type="ECO:0008006" key="4">
    <source>
        <dbReference type="Google" id="ProtNLM"/>
    </source>
</evidence>
<feature type="compositionally biased region" description="Basic residues" evidence="1">
    <location>
        <begin position="203"/>
        <end position="212"/>
    </location>
</feature>
<sequence length="212" mass="23494">MTTVITGNIAAKKDQPAVRLFNEGKDDVFGVFTVAHDIRRRNDDGDWETVKTEYFEVTADRRAGIENFAADCEAYRDQHGKNPTVIAAVTVGTRDQVIITNNDEELEKQIPALRAAELGLSTRFGVLSEGSSGGSKRPKRRRGRDEDEKFEDQDEQDNDDEQEDEEAARPRRAGSRSGTRSAGRSTTSRSTSSRSGSSTSRPTRSRPTRRAA</sequence>
<evidence type="ECO:0000256" key="1">
    <source>
        <dbReference type="SAM" id="MobiDB-lite"/>
    </source>
</evidence>